<feature type="compositionally biased region" description="Polar residues" evidence="3">
    <location>
        <begin position="200"/>
        <end position="209"/>
    </location>
</feature>
<dbReference type="PANTHER" id="PTHR12537:SF13">
    <property type="entry name" value="PUMILIO HOMOLOGY DOMAIN FAMILY MEMBER 4"/>
    <property type="match status" value="1"/>
</dbReference>
<feature type="region of interest" description="Disordered" evidence="3">
    <location>
        <begin position="96"/>
        <end position="166"/>
    </location>
</feature>
<feature type="repeat" description="Pumilio" evidence="2">
    <location>
        <begin position="889"/>
        <end position="924"/>
    </location>
</feature>
<dbReference type="InterPro" id="IPR011989">
    <property type="entry name" value="ARM-like"/>
</dbReference>
<feature type="compositionally biased region" description="Polar residues" evidence="3">
    <location>
        <begin position="8"/>
        <end position="17"/>
    </location>
</feature>
<feature type="compositionally biased region" description="Polar residues" evidence="3">
    <location>
        <begin position="480"/>
        <end position="496"/>
    </location>
</feature>
<sequence length="1222" mass="129908">MEGGESRISASAAQTRQEATHAGVATTTDPASFQGTSTRNEQSLARSGGQGAGDEAVSTDVRSIHSEIDRKRLEFEQQRAAQRLAFEQQMQLLERKQREEEASLMSGSKGPLDSVAGNQAVPHVSAPSTPPGNASSQTSASSTLRSKTTNSSPRPTSMLGAASSAKDPISFRAQLGDMSDTQPEEGLNGSNVPGLPPPSTARSVPSSRRISAGPEAVSSTDRRALGSASGDLAHAFERLSVGSHRNVSQVRAQLAQEAGTLNSAPNAPANHQHAPGSNRPVAPHVLQRALTRSGSGSGAENGESGFTPVFNERFLFDDEALEADDSAFVRKYNLKEEDDDFPVLIRRDSYPGMLSASSAALDLAPLAQAPRSHRGAGGAIGEAQLSEWPQYAGHSETVHQHHAPPHSAGLVNDRRGRSERNSPQFGPIAGPRLPSGAASLGPTGQRAASANQVAGNAQPHHLSQQLGAAAVRGDDERSQGSHSTNSPSRNGSSQLSARPPTQAPSDVTEQSSNMSNSFRSGDVALKPTNDLAAGPPSRSRLSAGPDADSISSFPSFALAESMKPQANPNSLVGGARATTPNRFGPYGSGGPSANGFETKPRPSSGFFEAFNPPSALGSTQSDIFSRTPVTNQQQHGGHFGIGLDGDPLLGLAGAQSAQQRKSELDVNTPLEQLHGEIFALCKDQHGCRYLQKKLEEGLPTYRDMIFAETFKHFTELMTDPFGNYLCQKMLEYCTDDQRNLIVESVSSELVTISLNMHGTRAVQKMIDFLSTPRQIRSIIGALTMNVVTLIKDLNGNHVIQKCLNRLGAEDDQFIYNAVAAHCVEVATHRHGCCVLQRCIDHASETQRMQLVTEITFNALTLVQDPFGNYVVQYILDLNDPRYSDAVVQQFIGNVCLLSVQKFSSNVMEKCIRVSNASLRKQLIDELLNRARLEKLLRDSFGNYVVQTSLDYAEPLQRVALVDCIRPILPVIRNTPYGKRIQSKLQRDNLDFGPPMGGMGHHHMGPGMGGMNGRGGMPGMPYALLQAAQQQQQLQAIAAMGNQRQGQANGYGMDGMSPMMGYPNGGQSHGMNYQQNGMGMGAGVSPGQMSGGGEMSLQQGVSYGAPQQHMYRGNNNVPQYPGAPQGLGRQMAPPSHVAQNNVASGGGPPPRQGPFAGAQTQAYRGGYGGRQQAPPPPQVHGAHTHPFAPNNFASGNKTAYGGASPAIGMPSGTVAYLGNGYPY</sequence>
<evidence type="ECO:0000256" key="2">
    <source>
        <dbReference type="PROSITE-ProRule" id="PRU00317"/>
    </source>
</evidence>
<feature type="region of interest" description="Disordered" evidence="3">
    <location>
        <begin position="564"/>
        <end position="612"/>
    </location>
</feature>
<dbReference type="GO" id="GO:0003729">
    <property type="term" value="F:mRNA binding"/>
    <property type="evidence" value="ECO:0007669"/>
    <property type="project" value="TreeGrafter"/>
</dbReference>
<dbReference type="RefSeq" id="XP_025367514.1">
    <property type="nucleotide sequence ID" value="XM_025516378.1"/>
</dbReference>
<dbReference type="Pfam" id="PF00806">
    <property type="entry name" value="PUF"/>
    <property type="match status" value="8"/>
</dbReference>
<feature type="repeat" description="Pumilio" evidence="2">
    <location>
        <begin position="672"/>
        <end position="707"/>
    </location>
</feature>
<dbReference type="InterPro" id="IPR016024">
    <property type="entry name" value="ARM-type_fold"/>
</dbReference>
<dbReference type="Proteomes" id="UP000245783">
    <property type="component" value="Unassembled WGS sequence"/>
</dbReference>
<dbReference type="PROSITE" id="PS50303">
    <property type="entry name" value="PUM_HD"/>
    <property type="match status" value="1"/>
</dbReference>
<dbReference type="SUPFAM" id="SSF48371">
    <property type="entry name" value="ARM repeat"/>
    <property type="match status" value="1"/>
</dbReference>
<feature type="repeat" description="Pumilio" evidence="2">
    <location>
        <begin position="708"/>
        <end position="743"/>
    </location>
</feature>
<dbReference type="SMART" id="SM00025">
    <property type="entry name" value="Pumilio"/>
    <property type="match status" value="8"/>
</dbReference>
<dbReference type="InterPro" id="IPR033133">
    <property type="entry name" value="PUM-HD"/>
</dbReference>
<dbReference type="InterPro" id="IPR001313">
    <property type="entry name" value="Pumilio_RNA-bd_rpt"/>
</dbReference>
<feature type="region of interest" description="Disordered" evidence="3">
    <location>
        <begin position="1127"/>
        <end position="1192"/>
    </location>
</feature>
<dbReference type="EMBL" id="KZ819420">
    <property type="protein sequence ID" value="PWN40354.1"/>
    <property type="molecule type" value="Genomic_DNA"/>
</dbReference>
<dbReference type="GO" id="GO:0010608">
    <property type="term" value="P:post-transcriptional regulation of gene expression"/>
    <property type="evidence" value="ECO:0007669"/>
    <property type="project" value="TreeGrafter"/>
</dbReference>
<dbReference type="OrthoDB" id="668540at2759"/>
<feature type="repeat" description="Pumilio" evidence="2">
    <location>
        <begin position="744"/>
        <end position="780"/>
    </location>
</feature>
<gene>
    <name evidence="5" type="ORF">IE81DRAFT_349328</name>
</gene>
<feature type="compositionally biased region" description="Low complexity" evidence="3">
    <location>
        <begin position="134"/>
        <end position="143"/>
    </location>
</feature>
<feature type="repeat" description="Pumilio" evidence="2">
    <location>
        <begin position="817"/>
        <end position="852"/>
    </location>
</feature>
<dbReference type="GO" id="GO:0005737">
    <property type="term" value="C:cytoplasm"/>
    <property type="evidence" value="ECO:0007669"/>
    <property type="project" value="TreeGrafter"/>
</dbReference>
<feature type="compositionally biased region" description="Polar residues" evidence="3">
    <location>
        <begin position="25"/>
        <end position="45"/>
    </location>
</feature>
<evidence type="ECO:0000256" key="3">
    <source>
        <dbReference type="SAM" id="MobiDB-lite"/>
    </source>
</evidence>
<feature type="repeat" description="Pumilio" evidence="2">
    <location>
        <begin position="781"/>
        <end position="816"/>
    </location>
</feature>
<organism evidence="5 6">
    <name type="scientific">Ceraceosorus guamensis</name>
    <dbReference type="NCBI Taxonomy" id="1522189"/>
    <lineage>
        <taxon>Eukaryota</taxon>
        <taxon>Fungi</taxon>
        <taxon>Dikarya</taxon>
        <taxon>Basidiomycota</taxon>
        <taxon>Ustilaginomycotina</taxon>
        <taxon>Exobasidiomycetes</taxon>
        <taxon>Ceraceosorales</taxon>
        <taxon>Ceraceosoraceae</taxon>
        <taxon>Ceraceosorus</taxon>
    </lineage>
</organism>
<dbReference type="CDD" id="cd07920">
    <property type="entry name" value="Pumilio"/>
    <property type="match status" value="1"/>
</dbReference>
<dbReference type="AlphaFoldDB" id="A0A316VT02"/>
<feature type="domain" description="PUM-HD" evidence="4">
    <location>
        <begin position="651"/>
        <end position="988"/>
    </location>
</feature>
<feature type="compositionally biased region" description="Polar residues" evidence="3">
    <location>
        <begin position="446"/>
        <end position="466"/>
    </location>
</feature>
<reference evidence="5 6" key="1">
    <citation type="journal article" date="2018" name="Mol. Biol. Evol.">
        <title>Broad Genomic Sampling Reveals a Smut Pathogenic Ancestry of the Fungal Clade Ustilaginomycotina.</title>
        <authorList>
            <person name="Kijpornyongpan T."/>
            <person name="Mondo S.J."/>
            <person name="Barry K."/>
            <person name="Sandor L."/>
            <person name="Lee J."/>
            <person name="Lipzen A."/>
            <person name="Pangilinan J."/>
            <person name="LaButti K."/>
            <person name="Hainaut M."/>
            <person name="Henrissat B."/>
            <person name="Grigoriev I.V."/>
            <person name="Spatafora J.W."/>
            <person name="Aime M.C."/>
        </authorList>
    </citation>
    <scope>NUCLEOTIDE SEQUENCE [LARGE SCALE GENOMIC DNA]</scope>
    <source>
        <strain evidence="5 6">MCA 4658</strain>
    </source>
</reference>
<dbReference type="PROSITE" id="PS50302">
    <property type="entry name" value="PUM"/>
    <property type="match status" value="8"/>
</dbReference>
<feature type="region of interest" description="Disordered" evidence="3">
    <location>
        <begin position="178"/>
        <end position="225"/>
    </location>
</feature>
<evidence type="ECO:0000313" key="6">
    <source>
        <dbReference type="Proteomes" id="UP000245783"/>
    </source>
</evidence>
<feature type="region of interest" description="Disordered" evidence="3">
    <location>
        <begin position="1"/>
        <end position="70"/>
    </location>
</feature>
<accession>A0A316VT02</accession>
<evidence type="ECO:0000259" key="4">
    <source>
        <dbReference type="PROSITE" id="PS50303"/>
    </source>
</evidence>
<keyword evidence="6" id="KW-1185">Reference proteome</keyword>
<evidence type="ECO:0000313" key="5">
    <source>
        <dbReference type="EMBL" id="PWN40354.1"/>
    </source>
</evidence>
<feature type="compositionally biased region" description="Low complexity" evidence="3">
    <location>
        <begin position="264"/>
        <end position="275"/>
    </location>
</feature>
<evidence type="ECO:0000256" key="1">
    <source>
        <dbReference type="ARBA" id="ARBA00022737"/>
    </source>
</evidence>
<dbReference type="GeneID" id="37038248"/>
<feature type="region of interest" description="Disordered" evidence="3">
    <location>
        <begin position="393"/>
        <end position="547"/>
    </location>
</feature>
<feature type="repeat" description="Pumilio" evidence="2">
    <location>
        <begin position="853"/>
        <end position="888"/>
    </location>
</feature>
<dbReference type="PANTHER" id="PTHR12537">
    <property type="entry name" value="RNA BINDING PROTEIN PUMILIO-RELATED"/>
    <property type="match status" value="1"/>
</dbReference>
<dbReference type="InterPro" id="IPR033712">
    <property type="entry name" value="Pumilio_RNA-bd"/>
</dbReference>
<dbReference type="STRING" id="1522189.A0A316VT02"/>
<protein>
    <recommendedName>
        <fullName evidence="4">PUM-HD domain-containing protein</fullName>
    </recommendedName>
</protein>
<proteinExistence type="predicted"/>
<feature type="compositionally biased region" description="Polar residues" evidence="3">
    <location>
        <begin position="144"/>
        <end position="155"/>
    </location>
</feature>
<dbReference type="Gene3D" id="1.25.10.10">
    <property type="entry name" value="Leucine-rich Repeat Variant"/>
    <property type="match status" value="1"/>
</dbReference>
<name>A0A316VT02_9BASI</name>
<dbReference type="FunFam" id="1.25.10.10:FF:000237">
    <property type="entry name" value="Pumilio homolog 9"/>
    <property type="match status" value="1"/>
</dbReference>
<feature type="compositionally biased region" description="Polar residues" evidence="3">
    <location>
        <begin position="503"/>
        <end position="519"/>
    </location>
</feature>
<dbReference type="InParanoid" id="A0A316VT02"/>
<feature type="repeat" description="Pumilio" evidence="2">
    <location>
        <begin position="925"/>
        <end position="962"/>
    </location>
</feature>
<feature type="region of interest" description="Disordered" evidence="3">
    <location>
        <begin position="261"/>
        <end position="280"/>
    </location>
</feature>
<keyword evidence="1" id="KW-0677">Repeat</keyword>